<keyword evidence="1" id="KW-0378">Hydrolase</keyword>
<protein>
    <submittedName>
        <fullName evidence="1">Hydrolase</fullName>
    </submittedName>
</protein>
<evidence type="ECO:0000313" key="2">
    <source>
        <dbReference type="Proteomes" id="UP000182152"/>
    </source>
</evidence>
<organism evidence="1 2">
    <name type="scientific">Enterococcus ratti</name>
    <dbReference type="NCBI Taxonomy" id="150033"/>
    <lineage>
        <taxon>Bacteria</taxon>
        <taxon>Bacillati</taxon>
        <taxon>Bacillota</taxon>
        <taxon>Bacilli</taxon>
        <taxon>Lactobacillales</taxon>
        <taxon>Enterococcaceae</taxon>
        <taxon>Enterococcus</taxon>
    </lineage>
</organism>
<comment type="caution">
    <text evidence="1">The sequence shown here is derived from an EMBL/GenBank/DDBJ whole genome shotgun (WGS) entry which is preliminary data.</text>
</comment>
<reference evidence="1 2" key="1">
    <citation type="submission" date="2014-12" db="EMBL/GenBank/DDBJ databases">
        <title>Draft genome sequences of 29 type strains of Enterococci.</title>
        <authorList>
            <person name="Zhong Z."/>
            <person name="Sun Z."/>
            <person name="Liu W."/>
            <person name="Zhang W."/>
            <person name="Zhang H."/>
        </authorList>
    </citation>
    <scope>NUCLEOTIDE SEQUENCE [LARGE SCALE GENOMIC DNA]</scope>
    <source>
        <strain evidence="1 2">DSM 15687</strain>
    </source>
</reference>
<dbReference type="InterPro" id="IPR041492">
    <property type="entry name" value="HAD_2"/>
</dbReference>
<dbReference type="EMBL" id="JXLB01000021">
    <property type="protein sequence ID" value="OJG78910.1"/>
    <property type="molecule type" value="Genomic_DNA"/>
</dbReference>
<dbReference type="InterPro" id="IPR023214">
    <property type="entry name" value="HAD_sf"/>
</dbReference>
<dbReference type="SUPFAM" id="SSF56784">
    <property type="entry name" value="HAD-like"/>
    <property type="match status" value="1"/>
</dbReference>
<accession>A0A1L8WD02</accession>
<keyword evidence="2" id="KW-1185">Reference proteome</keyword>
<dbReference type="Gene3D" id="3.40.50.1000">
    <property type="entry name" value="HAD superfamily/HAD-like"/>
    <property type="match status" value="1"/>
</dbReference>
<proteinExistence type="predicted"/>
<dbReference type="InterPro" id="IPR011951">
    <property type="entry name" value="HAD-SF_hydro_IA_YjjG/PynA"/>
</dbReference>
<dbReference type="PANTHER" id="PTHR47478:SF1">
    <property type="entry name" value="PYRIMIDINE 5'-NUCLEOTIDASE YJJG"/>
    <property type="match status" value="1"/>
</dbReference>
<dbReference type="InterPro" id="IPR023198">
    <property type="entry name" value="PGP-like_dom2"/>
</dbReference>
<name>A0A1L8WD02_9ENTE</name>
<dbReference type="Pfam" id="PF13419">
    <property type="entry name" value="HAD_2"/>
    <property type="match status" value="1"/>
</dbReference>
<dbReference type="NCBIfam" id="TIGR02254">
    <property type="entry name" value="YjjG_YfnB"/>
    <property type="match status" value="1"/>
</dbReference>
<dbReference type="STRING" id="150033.RV14_GL001078"/>
<dbReference type="NCBIfam" id="TIGR01549">
    <property type="entry name" value="HAD-SF-IA-v1"/>
    <property type="match status" value="1"/>
</dbReference>
<dbReference type="SFLD" id="SFLDG01135">
    <property type="entry name" value="C1.5.6:_HAD__Beta-PGM__Phospha"/>
    <property type="match status" value="1"/>
</dbReference>
<dbReference type="Gene3D" id="1.10.150.240">
    <property type="entry name" value="Putative phosphatase, domain 2"/>
    <property type="match status" value="1"/>
</dbReference>
<dbReference type="SFLD" id="SFLDG01129">
    <property type="entry name" value="C1.5:_HAD__Beta-PGM__Phosphata"/>
    <property type="match status" value="1"/>
</dbReference>
<dbReference type="OrthoDB" id="9802350at2"/>
<dbReference type="SFLD" id="SFLDS00003">
    <property type="entry name" value="Haloacid_Dehalogenase"/>
    <property type="match status" value="1"/>
</dbReference>
<dbReference type="RefSeq" id="WP_071856040.1">
    <property type="nucleotide sequence ID" value="NZ_JXLB01000021.1"/>
</dbReference>
<dbReference type="PANTHER" id="PTHR47478">
    <property type="match status" value="1"/>
</dbReference>
<dbReference type="Proteomes" id="UP000182152">
    <property type="component" value="Unassembled WGS sequence"/>
</dbReference>
<evidence type="ECO:0000313" key="1">
    <source>
        <dbReference type="EMBL" id="OJG78910.1"/>
    </source>
</evidence>
<gene>
    <name evidence="1" type="ORF">RV14_GL001078</name>
</gene>
<dbReference type="GO" id="GO:0008253">
    <property type="term" value="F:5'-nucleotidase activity"/>
    <property type="evidence" value="ECO:0007669"/>
    <property type="project" value="InterPro"/>
</dbReference>
<dbReference type="InterPro" id="IPR006439">
    <property type="entry name" value="HAD-SF_hydro_IA"/>
</dbReference>
<dbReference type="CDD" id="cd04305">
    <property type="entry name" value="HAD_Neu5Ac-Pase_like"/>
    <property type="match status" value="1"/>
</dbReference>
<sequence>MNYKTVLFDVDDTLLDFQLTQAKALNELFAEQGIELTPEIKMSYKALNHHLWREFEKGHMTREEVTGSRFGLLFQQFGKTIDSLAMEKRYRYYLNQGHDIIEGSRELLETLALQADLYVVTNGVAKTQYQRLADAKILDYFKKIFISEEVGAQKPMKAFFDYIFSHIPNFEKKKTVIIGDSLTSDIKGGNLAGIDTIWFNKNNLPEVPEIAPTYRIDSLKELYPILEMTKY</sequence>
<dbReference type="InterPro" id="IPR036412">
    <property type="entry name" value="HAD-like_sf"/>
</dbReference>
<dbReference type="InterPro" id="IPR052550">
    <property type="entry name" value="Pyrimidine_5'-ntase_YjjG"/>
</dbReference>
<dbReference type="AlphaFoldDB" id="A0A1L8WD02"/>